<gene>
    <name evidence="1" type="ORF">BW143_07025</name>
</gene>
<dbReference type="Proteomes" id="UP000187367">
    <property type="component" value="Unassembled WGS sequence"/>
</dbReference>
<reference evidence="1 2" key="1">
    <citation type="submission" date="2017-01" db="EMBL/GenBank/DDBJ databases">
        <title>Bacillus phylogenomics.</title>
        <authorList>
            <person name="Dunlap C."/>
        </authorList>
    </citation>
    <scope>NUCLEOTIDE SEQUENCE [LARGE SCALE GENOMIC DNA]</scope>
    <source>
        <strain evidence="1 2">NRRL B-41282</strain>
    </source>
</reference>
<dbReference type="EMBL" id="MTJL01000010">
    <property type="protein sequence ID" value="OMI07622.1"/>
    <property type="molecule type" value="Genomic_DNA"/>
</dbReference>
<dbReference type="RefSeq" id="WP_076763438.1">
    <property type="nucleotide sequence ID" value="NZ_JARMMK010000008.1"/>
</dbReference>
<accession>A0A1R1QSJ0</accession>
<keyword evidence="2" id="KW-1185">Reference proteome</keyword>
<proteinExistence type="predicted"/>
<comment type="caution">
    <text evidence="1">The sequence shown here is derived from an EMBL/GenBank/DDBJ whole genome shotgun (WGS) entry which is preliminary data.</text>
</comment>
<evidence type="ECO:0000313" key="1">
    <source>
        <dbReference type="EMBL" id="OMI07622.1"/>
    </source>
</evidence>
<dbReference type="InterPro" id="IPR019686">
    <property type="entry name" value="DUF2536"/>
</dbReference>
<dbReference type="OrthoDB" id="2454327at2"/>
<evidence type="ECO:0000313" key="2">
    <source>
        <dbReference type="Proteomes" id="UP000187367"/>
    </source>
</evidence>
<organism evidence="1 2">
    <name type="scientific">Bacillus swezeyi</name>
    <dbReference type="NCBI Taxonomy" id="1925020"/>
    <lineage>
        <taxon>Bacteria</taxon>
        <taxon>Bacillati</taxon>
        <taxon>Bacillota</taxon>
        <taxon>Bacilli</taxon>
        <taxon>Bacillales</taxon>
        <taxon>Bacillaceae</taxon>
        <taxon>Bacillus</taxon>
    </lineage>
</organism>
<dbReference type="Pfam" id="PF10750">
    <property type="entry name" value="DUF2536"/>
    <property type="match status" value="1"/>
</dbReference>
<dbReference type="AlphaFoldDB" id="A0A1R1RJ87"/>
<protein>
    <recommendedName>
        <fullName evidence="3">DUF2536 family protein</fullName>
    </recommendedName>
</protein>
<accession>A0A1R1RJ87</accession>
<name>A0A1R1RJ87_9BACI</name>
<evidence type="ECO:0008006" key="3">
    <source>
        <dbReference type="Google" id="ProtNLM"/>
    </source>
</evidence>
<sequence length="67" mass="7718">MSFKLDLIKDKIEFFEAPTVEELEKKVNEQIENNQALLLRLHSVSHQTAVVDGRMIYSAAVHFKTES</sequence>